<comment type="caution">
    <text evidence="2">The sequence shown here is derived from an EMBL/GenBank/DDBJ whole genome shotgun (WGS) entry which is preliminary data.</text>
</comment>
<feature type="chain" id="PRO_5047335879" evidence="1">
    <location>
        <begin position="22"/>
        <end position="109"/>
    </location>
</feature>
<evidence type="ECO:0000256" key="1">
    <source>
        <dbReference type="SAM" id="SignalP"/>
    </source>
</evidence>
<organism evidence="2 3">
    <name type="scientific">Caulobacter ginsengisoli</name>
    <dbReference type="NCBI Taxonomy" id="400775"/>
    <lineage>
        <taxon>Bacteria</taxon>
        <taxon>Pseudomonadati</taxon>
        <taxon>Pseudomonadota</taxon>
        <taxon>Alphaproteobacteria</taxon>
        <taxon>Caulobacterales</taxon>
        <taxon>Caulobacteraceae</taxon>
        <taxon>Caulobacter</taxon>
    </lineage>
</organism>
<proteinExistence type="predicted"/>
<dbReference type="EMBL" id="JAUSVS010000003">
    <property type="protein sequence ID" value="MDQ0464392.1"/>
    <property type="molecule type" value="Genomic_DNA"/>
</dbReference>
<reference evidence="2 3" key="1">
    <citation type="submission" date="2023-07" db="EMBL/GenBank/DDBJ databases">
        <title>Genomic Encyclopedia of Type Strains, Phase IV (KMG-IV): sequencing the most valuable type-strain genomes for metagenomic binning, comparative biology and taxonomic classification.</title>
        <authorList>
            <person name="Goeker M."/>
        </authorList>
    </citation>
    <scope>NUCLEOTIDE SEQUENCE [LARGE SCALE GENOMIC DNA]</scope>
    <source>
        <strain evidence="2 3">DSM 18695</strain>
    </source>
</reference>
<keyword evidence="1" id="KW-0732">Signal</keyword>
<feature type="signal peptide" evidence="1">
    <location>
        <begin position="1"/>
        <end position="21"/>
    </location>
</feature>
<gene>
    <name evidence="2" type="ORF">QO010_002173</name>
</gene>
<evidence type="ECO:0000313" key="2">
    <source>
        <dbReference type="EMBL" id="MDQ0464392.1"/>
    </source>
</evidence>
<protein>
    <submittedName>
        <fullName evidence="2">Uncharacterized protein</fullName>
    </submittedName>
</protein>
<dbReference type="RefSeq" id="WP_307349029.1">
    <property type="nucleotide sequence ID" value="NZ_JAUSVS010000003.1"/>
</dbReference>
<dbReference type="Proteomes" id="UP001228905">
    <property type="component" value="Unassembled WGS sequence"/>
</dbReference>
<accession>A0ABU0IQU6</accession>
<sequence length="109" mass="11022">MKLKLLAAVAGLMLIASPALAASTTVEFADKASGAKVVVTFDGAGMATGADGVAVPYTMDNDAKKLCSTYQDQPICITFKAIGTEVGFTTPYTDDKGNSGVATITAVAP</sequence>
<keyword evidence="3" id="KW-1185">Reference proteome</keyword>
<evidence type="ECO:0000313" key="3">
    <source>
        <dbReference type="Proteomes" id="UP001228905"/>
    </source>
</evidence>
<name>A0ABU0IQU6_9CAUL</name>